<comment type="caution">
    <text evidence="1">The sequence shown here is derived from an EMBL/GenBank/DDBJ whole genome shotgun (WGS) entry which is preliminary data.</text>
</comment>
<reference evidence="1 2" key="1">
    <citation type="journal article" date="2011" name="J. Bacteriol.">
        <title>Draft genome sequence of Caloramator australicus strain RC3T, a thermoanaerobe from the Great Artesian Basin of Australia.</title>
        <authorList>
            <person name="Ogg C.D."/>
            <person name="Patel B.K.C."/>
        </authorList>
    </citation>
    <scope>NUCLEOTIDE SEQUENCE [LARGE SCALE GENOMIC DNA]</scope>
    <source>
        <strain evidence="1 2">RC3</strain>
    </source>
</reference>
<sequence>MIISIDDSLVDLYNQLKNLGYDVHKISENITSDAYIYSEKTTPLYKLNSMIEAKEGGSLMINCDNMDLKDIIYSIHHKTYTPLF</sequence>
<evidence type="ECO:0000313" key="1">
    <source>
        <dbReference type="EMBL" id="CCJ34061.1"/>
    </source>
</evidence>
<dbReference type="OrthoDB" id="1954110at2"/>
<evidence type="ECO:0008006" key="3">
    <source>
        <dbReference type="Google" id="ProtNLM"/>
    </source>
</evidence>
<evidence type="ECO:0000313" key="2">
    <source>
        <dbReference type="Proteomes" id="UP000007652"/>
    </source>
</evidence>
<dbReference type="STRING" id="857293.CAAU_1977"/>
<dbReference type="InterPro" id="IPR005370">
    <property type="entry name" value="UPF0180"/>
</dbReference>
<gene>
    <name evidence="1" type="ORF">CAAU_1977</name>
</gene>
<keyword evidence="2" id="KW-1185">Reference proteome</keyword>
<dbReference type="RefSeq" id="WP_008909318.1">
    <property type="nucleotide sequence ID" value="NZ_CAKP01000104.1"/>
</dbReference>
<dbReference type="Pfam" id="PF03698">
    <property type="entry name" value="UPF0180"/>
    <property type="match status" value="1"/>
</dbReference>
<dbReference type="EMBL" id="CAKP01000104">
    <property type="protein sequence ID" value="CCJ34061.1"/>
    <property type="molecule type" value="Genomic_DNA"/>
</dbReference>
<dbReference type="AlphaFoldDB" id="I7LHI4"/>
<name>I7LHI4_9CLOT</name>
<accession>I7LHI4</accession>
<protein>
    <recommendedName>
        <fullName evidence="3">DUF5615 domain-containing protein</fullName>
    </recommendedName>
</protein>
<dbReference type="Proteomes" id="UP000007652">
    <property type="component" value="Unassembled WGS sequence"/>
</dbReference>
<organism evidence="1 2">
    <name type="scientific">Caloramator australicus RC3</name>
    <dbReference type="NCBI Taxonomy" id="857293"/>
    <lineage>
        <taxon>Bacteria</taxon>
        <taxon>Bacillati</taxon>
        <taxon>Bacillota</taxon>
        <taxon>Clostridia</taxon>
        <taxon>Eubacteriales</taxon>
        <taxon>Clostridiaceae</taxon>
        <taxon>Caloramator</taxon>
    </lineage>
</organism>
<proteinExistence type="predicted"/>